<feature type="transmembrane region" description="Helical" evidence="1">
    <location>
        <begin position="157"/>
        <end position="173"/>
    </location>
</feature>
<protein>
    <recommendedName>
        <fullName evidence="4">Membrane protein insertion efficiency factor YidD</fullName>
    </recommendedName>
</protein>
<evidence type="ECO:0000313" key="3">
    <source>
        <dbReference type="Proteomes" id="UP000192997"/>
    </source>
</evidence>
<comment type="caution">
    <text evidence="2">The sequence shown here is derived from an EMBL/GenBank/DDBJ whole genome shotgun (WGS) entry which is preliminary data.</text>
</comment>
<dbReference type="NCBIfam" id="TIGR00278">
    <property type="entry name" value="membrane protein insertion efficiency factor YidD"/>
    <property type="match status" value="1"/>
</dbReference>
<evidence type="ECO:0000256" key="1">
    <source>
        <dbReference type="SAM" id="Phobius"/>
    </source>
</evidence>
<keyword evidence="1" id="KW-0472">Membrane</keyword>
<gene>
    <name evidence="2" type="ORF">B7O87_10175</name>
</gene>
<accession>A0A1X4G6A5</accession>
<evidence type="ECO:0008006" key="4">
    <source>
        <dbReference type="Google" id="ProtNLM"/>
    </source>
</evidence>
<keyword evidence="1" id="KW-1133">Transmembrane helix</keyword>
<dbReference type="RefSeq" id="WP_085728426.1">
    <property type="nucleotide sequence ID" value="NZ_NBYN01000051.1"/>
</dbReference>
<keyword evidence="1" id="KW-0812">Transmembrane</keyword>
<sequence>MVLITNFIRFIFVSLINGYQKYLSPYKGYSCAHHILHQGESCSQYVKRSLLQQDLQTAIKLSQQRFVDCGKAAQVLSHQRSPYSPINKSSNQPRFYRPISRRIFILVILPSLFTFGLISPALAGRIPNRGFQKAGQCFGEAGMDEDRRDGDYGDPNMFYGLCCLSLIGAGILTEER</sequence>
<dbReference type="AlphaFoldDB" id="A0A1X4G6A5"/>
<evidence type="ECO:0000313" key="2">
    <source>
        <dbReference type="EMBL" id="OSO90048.1"/>
    </source>
</evidence>
<dbReference type="SMART" id="SM01234">
    <property type="entry name" value="Haemolytic"/>
    <property type="match status" value="1"/>
</dbReference>
<dbReference type="Pfam" id="PF01809">
    <property type="entry name" value="YidD"/>
    <property type="match status" value="1"/>
</dbReference>
<organism evidence="2 3">
    <name type="scientific">Cylindrospermopsis raciborskii CENA303</name>
    <dbReference type="NCBI Taxonomy" id="1170769"/>
    <lineage>
        <taxon>Bacteria</taxon>
        <taxon>Bacillati</taxon>
        <taxon>Cyanobacteriota</taxon>
        <taxon>Cyanophyceae</taxon>
        <taxon>Nostocales</taxon>
        <taxon>Aphanizomenonaceae</taxon>
        <taxon>Cylindrospermopsis</taxon>
    </lineage>
</organism>
<reference evidence="3" key="1">
    <citation type="submission" date="2017-04" db="EMBL/GenBank/DDBJ databases">
        <authorList>
            <person name="Abreu V.A."/>
            <person name="Popin R.V."/>
            <person name="Rigonato J."/>
            <person name="Andreote A.P."/>
            <person name="Schaker P.C."/>
            <person name="Hoff-Risseti C."/>
            <person name="Alvarenga D.O."/>
            <person name="Varani A.M."/>
            <person name="Fiore M.F."/>
        </authorList>
    </citation>
    <scope>NUCLEOTIDE SEQUENCE [LARGE SCALE GENOMIC DNA]</scope>
    <source>
        <strain evidence="3">CENA303</strain>
    </source>
</reference>
<dbReference type="EMBL" id="NBYN01000051">
    <property type="protein sequence ID" value="OSO90048.1"/>
    <property type="molecule type" value="Genomic_DNA"/>
</dbReference>
<dbReference type="InterPro" id="IPR002696">
    <property type="entry name" value="Membr_insert_effic_factor_YidD"/>
</dbReference>
<name>A0A1X4G6A5_9CYAN</name>
<feature type="transmembrane region" description="Helical" evidence="1">
    <location>
        <begin position="103"/>
        <end position="123"/>
    </location>
</feature>
<proteinExistence type="predicted"/>
<dbReference type="Proteomes" id="UP000192997">
    <property type="component" value="Unassembled WGS sequence"/>
</dbReference>